<evidence type="ECO:0000256" key="2">
    <source>
        <dbReference type="SAM" id="MobiDB-lite"/>
    </source>
</evidence>
<evidence type="ECO:0000256" key="1">
    <source>
        <dbReference type="PROSITE-ProRule" id="PRU00176"/>
    </source>
</evidence>
<feature type="domain" description="RRM" evidence="3">
    <location>
        <begin position="106"/>
        <end position="178"/>
    </location>
</feature>
<organism evidence="4 5">
    <name type="scientific">Bodo saltans</name>
    <name type="common">Flagellated protozoan</name>
    <dbReference type="NCBI Taxonomy" id="75058"/>
    <lineage>
        <taxon>Eukaryota</taxon>
        <taxon>Discoba</taxon>
        <taxon>Euglenozoa</taxon>
        <taxon>Kinetoplastea</taxon>
        <taxon>Metakinetoplastina</taxon>
        <taxon>Eubodonida</taxon>
        <taxon>Bodonidae</taxon>
        <taxon>Bodo</taxon>
    </lineage>
</organism>
<dbReference type="SUPFAM" id="SSF54928">
    <property type="entry name" value="RNA-binding domain, RBD"/>
    <property type="match status" value="1"/>
</dbReference>
<evidence type="ECO:0000313" key="5">
    <source>
        <dbReference type="Proteomes" id="UP000051952"/>
    </source>
</evidence>
<dbReference type="AlphaFoldDB" id="A0A0S4IKR5"/>
<feature type="compositionally biased region" description="Low complexity" evidence="2">
    <location>
        <begin position="268"/>
        <end position="278"/>
    </location>
</feature>
<feature type="region of interest" description="Disordered" evidence="2">
    <location>
        <begin position="176"/>
        <end position="393"/>
    </location>
</feature>
<feature type="region of interest" description="Disordered" evidence="2">
    <location>
        <begin position="80"/>
        <end position="102"/>
    </location>
</feature>
<feature type="compositionally biased region" description="Low complexity" evidence="2">
    <location>
        <begin position="376"/>
        <end position="385"/>
    </location>
</feature>
<gene>
    <name evidence="4" type="ORF">BSAL_59425</name>
</gene>
<feature type="compositionally biased region" description="Basic and acidic residues" evidence="2">
    <location>
        <begin position="85"/>
        <end position="94"/>
    </location>
</feature>
<protein>
    <submittedName>
        <fullName evidence="4">RNA-binding protein, putative</fullName>
    </submittedName>
</protein>
<dbReference type="VEuPathDB" id="TriTrypDB:BSAL_59425"/>
<dbReference type="EMBL" id="CYKH01000244">
    <property type="protein sequence ID" value="CUF13157.1"/>
    <property type="molecule type" value="Genomic_DNA"/>
</dbReference>
<feature type="region of interest" description="Disordered" evidence="2">
    <location>
        <begin position="1"/>
        <end position="29"/>
    </location>
</feature>
<reference evidence="5" key="1">
    <citation type="submission" date="2015-09" db="EMBL/GenBank/DDBJ databases">
        <authorList>
            <consortium name="Pathogen Informatics"/>
        </authorList>
    </citation>
    <scope>NUCLEOTIDE SEQUENCE [LARGE SCALE GENOMIC DNA]</scope>
    <source>
        <strain evidence="5">Lake Konstanz</strain>
    </source>
</reference>
<accession>A0A0S4IKR5</accession>
<sequence>MPPKSAKKGRGQAISLTAFQGDAKPEQTDDYDWAEDAWEPEVTRGYQADGVTRGSDGKELTAEQKRAYASMRYDHNSTKLGTEMGFRDAPESRGSKMVNDDMPPPYVAHIGNLQTGISEDEVKDVFAADTIVRVKLVSRDKAVFAFVEFNTVTALHHAILRDGEIVKKRPMRVDVATPEQIERMSRGQNRTGGPQMSRDSMGGRVTSANNLDRDAFGEQQPSPQRFGLGGGMGGRMKSSNSFGDLSRDAIGSQQQRPADFGGWRDAPQESQPQESQPQRGLRENRRSDEGVDRRPRKTDAPATSGGGFGGMGNWRDEAPEAQPEMSPTSNDSGKRFDGPKRDSKPQSDKPQGEKPQGDKPKPQGESRPQPRILAKPSSPASAGAPRWADLGRN</sequence>
<dbReference type="GO" id="GO:0003723">
    <property type="term" value="F:RNA binding"/>
    <property type="evidence" value="ECO:0007669"/>
    <property type="project" value="UniProtKB-UniRule"/>
</dbReference>
<keyword evidence="1" id="KW-0694">RNA-binding</keyword>
<feature type="compositionally biased region" description="Polar residues" evidence="2">
    <location>
        <begin position="186"/>
        <end position="198"/>
    </location>
</feature>
<dbReference type="OMA" id="PRENCRS"/>
<feature type="compositionally biased region" description="Basic residues" evidence="2">
    <location>
        <begin position="1"/>
        <end position="10"/>
    </location>
</feature>
<dbReference type="Gene3D" id="3.30.70.330">
    <property type="match status" value="1"/>
</dbReference>
<dbReference type="InterPro" id="IPR012677">
    <property type="entry name" value="Nucleotide-bd_a/b_plait_sf"/>
</dbReference>
<proteinExistence type="predicted"/>
<feature type="compositionally biased region" description="Basic and acidic residues" evidence="2">
    <location>
        <begin position="332"/>
        <end position="364"/>
    </location>
</feature>
<feature type="compositionally biased region" description="Basic and acidic residues" evidence="2">
    <location>
        <begin position="280"/>
        <end position="299"/>
    </location>
</feature>
<dbReference type="InterPro" id="IPR035979">
    <property type="entry name" value="RBD_domain_sf"/>
</dbReference>
<dbReference type="SMART" id="SM00360">
    <property type="entry name" value="RRM"/>
    <property type="match status" value="1"/>
</dbReference>
<dbReference type="Pfam" id="PF00076">
    <property type="entry name" value="RRM_1"/>
    <property type="match status" value="1"/>
</dbReference>
<keyword evidence="5" id="KW-1185">Reference proteome</keyword>
<evidence type="ECO:0000313" key="4">
    <source>
        <dbReference type="EMBL" id="CUF13157.1"/>
    </source>
</evidence>
<dbReference type="PROSITE" id="PS50102">
    <property type="entry name" value="RRM"/>
    <property type="match status" value="1"/>
</dbReference>
<evidence type="ECO:0000259" key="3">
    <source>
        <dbReference type="PROSITE" id="PS50102"/>
    </source>
</evidence>
<dbReference type="OrthoDB" id="4726at2759"/>
<dbReference type="InterPro" id="IPR000504">
    <property type="entry name" value="RRM_dom"/>
</dbReference>
<dbReference type="Proteomes" id="UP000051952">
    <property type="component" value="Unassembled WGS sequence"/>
</dbReference>
<name>A0A0S4IKR5_BODSA</name>